<name>A0A2T0Q411_9ACTN</name>
<dbReference type="RefSeq" id="WP_106245758.1">
    <property type="nucleotide sequence ID" value="NZ_PVZC01000004.1"/>
</dbReference>
<dbReference type="Gene3D" id="3.90.1150.10">
    <property type="entry name" value="Aspartate Aminotransferase, domain 1"/>
    <property type="match status" value="1"/>
</dbReference>
<proteinExistence type="predicted"/>
<dbReference type="GO" id="GO:0006520">
    <property type="term" value="P:amino acid metabolic process"/>
    <property type="evidence" value="ECO:0007669"/>
    <property type="project" value="TreeGrafter"/>
</dbReference>
<dbReference type="GO" id="GO:0008483">
    <property type="term" value="F:transaminase activity"/>
    <property type="evidence" value="ECO:0007669"/>
    <property type="project" value="UniProtKB-KW"/>
</dbReference>
<dbReference type="InterPro" id="IPR015421">
    <property type="entry name" value="PyrdxlP-dep_Trfase_major"/>
</dbReference>
<dbReference type="InterPro" id="IPR015422">
    <property type="entry name" value="PyrdxlP-dep_Trfase_small"/>
</dbReference>
<reference evidence="3 4" key="1">
    <citation type="submission" date="2018-03" db="EMBL/GenBank/DDBJ databases">
        <title>Genomic Encyclopedia of Archaeal and Bacterial Type Strains, Phase II (KMG-II): from individual species to whole genera.</title>
        <authorList>
            <person name="Goeker M."/>
        </authorList>
    </citation>
    <scope>NUCLEOTIDE SEQUENCE [LARGE SCALE GENOMIC DNA]</scope>
    <source>
        <strain evidence="3 4">DSM 45601</strain>
    </source>
</reference>
<dbReference type="GO" id="GO:0030170">
    <property type="term" value="F:pyridoxal phosphate binding"/>
    <property type="evidence" value="ECO:0007669"/>
    <property type="project" value="InterPro"/>
</dbReference>
<dbReference type="PANTHER" id="PTHR43795">
    <property type="entry name" value="BIFUNCTIONAL ASPARTATE AMINOTRANSFERASE AND GLUTAMATE/ASPARTATE-PREPHENATE AMINOTRANSFERASE-RELATED"/>
    <property type="match status" value="1"/>
</dbReference>
<dbReference type="OrthoDB" id="3224382at2"/>
<feature type="domain" description="Aminotransferase class I/classII large" evidence="2">
    <location>
        <begin position="39"/>
        <end position="403"/>
    </location>
</feature>
<accession>A0A2T0Q411</accession>
<dbReference type="Gene3D" id="3.40.640.10">
    <property type="entry name" value="Type I PLP-dependent aspartate aminotransferase-like (Major domain)"/>
    <property type="match status" value="1"/>
</dbReference>
<keyword evidence="1" id="KW-0663">Pyridoxal phosphate</keyword>
<dbReference type="InterPro" id="IPR050478">
    <property type="entry name" value="Ethylene_sulfur-biosynth"/>
</dbReference>
<keyword evidence="3" id="KW-0808">Transferase</keyword>
<dbReference type="InterPro" id="IPR004839">
    <property type="entry name" value="Aminotransferase_I/II_large"/>
</dbReference>
<evidence type="ECO:0000259" key="2">
    <source>
        <dbReference type="Pfam" id="PF00155"/>
    </source>
</evidence>
<comment type="caution">
    <text evidence="3">The sequence shown here is derived from an EMBL/GenBank/DDBJ whole genome shotgun (WGS) entry which is preliminary data.</text>
</comment>
<dbReference type="Pfam" id="PF00155">
    <property type="entry name" value="Aminotran_1_2"/>
    <property type="match status" value="1"/>
</dbReference>
<dbReference type="PANTHER" id="PTHR43795:SF39">
    <property type="entry name" value="AMINOTRANSFERASE CLASS I_CLASSII DOMAIN-CONTAINING PROTEIN"/>
    <property type="match status" value="1"/>
</dbReference>
<sequence length="428" mass="45327">MVSKRAAELAADTPAIAVAHLAAEADPYHPERNPGGYLNLGTAENRLVWDLLEPRVAAARRVRPEDVRYAPLYGTAALREAAAPLLAATWRSPVDPENLVVVSGATAALDIIASVLCDPGDALVVPAPYYGALPLDLCGRSGARLLPAPLSAADGFRLDPGAVDRALAEARAEGLTARAVVLTSPCNPTGNVHPPAVLRACLEVAERHGVDVIADEIYANSVYGPDTFTSLLDPRVREGGTVRVHTVWGFAKDFGLSGLKAGVLHTEDPEVLAAARALAYFAPVSTDTQALLSALLADGPWAADFLDRNRDRLARSYRHAADTLAAHGVGHVPASGGFSIWTDLRPWLAGGGFGAEHALWQRIWERTRVNLLPGQVFGSPEPGWFRICHTTDPAVVRDALTRLGRLLESVGAPSRPAGAGRATHPPRP</sequence>
<dbReference type="InterPro" id="IPR015424">
    <property type="entry name" value="PyrdxlP-dep_Trfase"/>
</dbReference>
<dbReference type="PRINTS" id="PR00753">
    <property type="entry name" value="ACCSYNTHASE"/>
</dbReference>
<dbReference type="SUPFAM" id="SSF53383">
    <property type="entry name" value="PLP-dependent transferases"/>
    <property type="match status" value="1"/>
</dbReference>
<evidence type="ECO:0000256" key="1">
    <source>
        <dbReference type="ARBA" id="ARBA00022898"/>
    </source>
</evidence>
<dbReference type="AlphaFoldDB" id="A0A2T0Q411"/>
<dbReference type="Proteomes" id="UP000237846">
    <property type="component" value="Unassembled WGS sequence"/>
</dbReference>
<dbReference type="CDD" id="cd00609">
    <property type="entry name" value="AAT_like"/>
    <property type="match status" value="1"/>
</dbReference>
<evidence type="ECO:0000313" key="3">
    <source>
        <dbReference type="EMBL" id="PRX98539.1"/>
    </source>
</evidence>
<organism evidence="3 4">
    <name type="scientific">Allonocardiopsis opalescens</name>
    <dbReference type="NCBI Taxonomy" id="1144618"/>
    <lineage>
        <taxon>Bacteria</taxon>
        <taxon>Bacillati</taxon>
        <taxon>Actinomycetota</taxon>
        <taxon>Actinomycetes</taxon>
        <taxon>Streptosporangiales</taxon>
        <taxon>Allonocardiopsis</taxon>
    </lineage>
</organism>
<evidence type="ECO:0000313" key="4">
    <source>
        <dbReference type="Proteomes" id="UP000237846"/>
    </source>
</evidence>
<protein>
    <submittedName>
        <fullName evidence="3">Aminotransferase</fullName>
    </submittedName>
</protein>
<gene>
    <name evidence="3" type="ORF">CLV72_104116</name>
</gene>
<keyword evidence="4" id="KW-1185">Reference proteome</keyword>
<keyword evidence="3" id="KW-0032">Aminotransferase</keyword>
<dbReference type="EMBL" id="PVZC01000004">
    <property type="protein sequence ID" value="PRX98539.1"/>
    <property type="molecule type" value="Genomic_DNA"/>
</dbReference>